<dbReference type="InterPro" id="IPR036388">
    <property type="entry name" value="WH-like_DNA-bd_sf"/>
</dbReference>
<dbReference type="Proteomes" id="UP000287519">
    <property type="component" value="Unassembled WGS sequence"/>
</dbReference>
<evidence type="ECO:0000313" key="4">
    <source>
        <dbReference type="Proteomes" id="UP000287519"/>
    </source>
</evidence>
<feature type="region of interest" description="Disordered" evidence="1">
    <location>
        <begin position="32"/>
        <end position="54"/>
    </location>
</feature>
<feature type="domain" description="HTH iclR-type" evidence="2">
    <location>
        <begin position="160"/>
        <end position="205"/>
    </location>
</feature>
<evidence type="ECO:0000256" key="1">
    <source>
        <dbReference type="SAM" id="MobiDB-lite"/>
    </source>
</evidence>
<gene>
    <name evidence="3" type="ORF">Rhow_006443</name>
</gene>
<dbReference type="OrthoDB" id="3351920at2"/>
<protein>
    <recommendedName>
        <fullName evidence="2">HTH iclR-type domain-containing protein</fullName>
    </recommendedName>
</protein>
<dbReference type="EMBL" id="BHYM01000058">
    <property type="protein sequence ID" value="GCE42504.1"/>
    <property type="molecule type" value="Genomic_DNA"/>
</dbReference>
<dbReference type="InterPro" id="IPR005471">
    <property type="entry name" value="Tscrpt_reg_IclR_N"/>
</dbReference>
<dbReference type="InterPro" id="IPR036390">
    <property type="entry name" value="WH_DNA-bd_sf"/>
</dbReference>
<sequence>MSATTNERAILRQCTELLRGLLPQDWDVRSEALTDPSARGSRSAPARVDGRLRITPPDGEAADFLVEVKRVLNRRDLSVVARRLGDATDDNPAQGLVMARYISPPLQELLRERSLSYIDTTGNVMITARRPAMVLRDRGAAQDPERGPGRPRATLKGEPAARLIRTLTRENGPWSARELVARSGVSTGATYRVLELLQEEELVTRTADKRFEVTDWPQLLRRWSRDYSFVDNTQTYQFIDPRGVPALLNKIAKDKDPGFRYAVTGSVAAAEWAPYAPARAAFIYTDNLDEAARTWRLHPVDPDTAEAANVILGEPEYSVVFENASRAEDGYTIAAIEQVAVDLLSGPGRNPAEGEELIGWMQAHESAWRR</sequence>
<name>A0A402CG20_RHOWR</name>
<accession>A0A402CG20</accession>
<dbReference type="SUPFAM" id="SSF46785">
    <property type="entry name" value="Winged helix' DNA-binding domain"/>
    <property type="match status" value="1"/>
</dbReference>
<dbReference type="RefSeq" id="WP_124394442.1">
    <property type="nucleotide sequence ID" value="NZ_BHYM01000058.1"/>
</dbReference>
<dbReference type="GO" id="GO:0006355">
    <property type="term" value="P:regulation of DNA-templated transcription"/>
    <property type="evidence" value="ECO:0007669"/>
    <property type="project" value="InterPro"/>
</dbReference>
<reference evidence="3 4" key="1">
    <citation type="submission" date="2018-11" db="EMBL/GenBank/DDBJ databases">
        <title>Microbial catabolism of amino acid.</title>
        <authorList>
            <person name="Hibi M."/>
            <person name="Ogawa J."/>
        </authorList>
    </citation>
    <scope>NUCLEOTIDE SEQUENCE [LARGE SCALE GENOMIC DNA]</scope>
    <source>
        <strain evidence="3 4">C31-06</strain>
    </source>
</reference>
<dbReference type="AlphaFoldDB" id="A0A402CG20"/>
<comment type="caution">
    <text evidence="3">The sequence shown here is derived from an EMBL/GenBank/DDBJ whole genome shotgun (WGS) entry which is preliminary data.</text>
</comment>
<evidence type="ECO:0000259" key="2">
    <source>
        <dbReference type="Pfam" id="PF09339"/>
    </source>
</evidence>
<evidence type="ECO:0000313" key="3">
    <source>
        <dbReference type="EMBL" id="GCE42504.1"/>
    </source>
</evidence>
<dbReference type="GO" id="GO:0003677">
    <property type="term" value="F:DNA binding"/>
    <property type="evidence" value="ECO:0007669"/>
    <property type="project" value="InterPro"/>
</dbReference>
<keyword evidence="4" id="KW-1185">Reference proteome</keyword>
<dbReference type="Pfam" id="PF09339">
    <property type="entry name" value="HTH_IclR"/>
    <property type="match status" value="1"/>
</dbReference>
<dbReference type="Gene3D" id="1.10.10.10">
    <property type="entry name" value="Winged helix-like DNA-binding domain superfamily/Winged helix DNA-binding domain"/>
    <property type="match status" value="1"/>
</dbReference>
<organism evidence="3 4">
    <name type="scientific">Rhodococcus wratislaviensis</name>
    <name type="common">Tsukamurella wratislaviensis</name>
    <dbReference type="NCBI Taxonomy" id="44752"/>
    <lineage>
        <taxon>Bacteria</taxon>
        <taxon>Bacillati</taxon>
        <taxon>Actinomycetota</taxon>
        <taxon>Actinomycetes</taxon>
        <taxon>Mycobacteriales</taxon>
        <taxon>Nocardiaceae</taxon>
        <taxon>Rhodococcus</taxon>
    </lineage>
</organism>
<proteinExistence type="predicted"/>